<dbReference type="OrthoDB" id="2620554at2"/>
<name>A0A229P4L2_9BACL</name>
<dbReference type="RefSeq" id="WP_089524291.1">
    <property type="nucleotide sequence ID" value="NZ_NMUQ01000001.1"/>
</dbReference>
<sequence length="516" mass="53221">MDSRIPNLNDPQPILHDANYNKPCKKRGKPCIVPFSSLQETIFEGLLDDLVIAIQSNFDPPSGPLPSILKVLQNLVDSLSLSLRDKADLLAATELNITAYEQSEGWSASLISTTQQTLTELYNLSLLACVSSAVKDNWTSTIRLAETNLAGITGAVPPVDIGTVLSFTSGVGPMDLSLNGRSGLPTGGVIIGSGFQSRNIAIISDDSTANIAIILADSLGGNNYAFSMSHGGTLAAITASFTLTSSPILISSPITIQAQLCRSAPNASPYSPFTTIPGAVVPLIPSLSGSSSGLTCQGSLDGLNIPLNPGDRLIVVFTASSSPNSLRNPTDIFGAGGASITIGGMEGTPPSNEKIIPFASFSPVILINSSIGIIENGVGVVGYGYSVSQPNIPGSNLSLNSVFNEFTTVLPAGSIITSLSAYFGVKSGQTLTAPVSIQVFMYRFTDSTNSATAILRTSIQLPVLQPGTYTDDSPGVSGVVDGLNISNPPSSRLVLVFIAKGGPVTGWASGGLTVGA</sequence>
<evidence type="ECO:0000313" key="2">
    <source>
        <dbReference type="Proteomes" id="UP000215145"/>
    </source>
</evidence>
<dbReference type="EMBL" id="NMUQ01000001">
    <property type="protein sequence ID" value="OXM17216.1"/>
    <property type="molecule type" value="Genomic_DNA"/>
</dbReference>
<comment type="caution">
    <text evidence="1">The sequence shown here is derived from an EMBL/GenBank/DDBJ whole genome shotgun (WGS) entry which is preliminary data.</text>
</comment>
<accession>A0A229P4L2</accession>
<reference evidence="1 2" key="1">
    <citation type="submission" date="2017-07" db="EMBL/GenBank/DDBJ databases">
        <title>Paenibacillus herberti R33 genome sequencing and assembly.</title>
        <authorList>
            <person name="Su W."/>
        </authorList>
    </citation>
    <scope>NUCLEOTIDE SEQUENCE [LARGE SCALE GENOMIC DNA]</scope>
    <source>
        <strain evidence="1 2">R33</strain>
    </source>
</reference>
<evidence type="ECO:0000313" key="1">
    <source>
        <dbReference type="EMBL" id="OXM17216.1"/>
    </source>
</evidence>
<dbReference type="AlphaFoldDB" id="A0A229P4L2"/>
<dbReference type="Proteomes" id="UP000215145">
    <property type="component" value="Unassembled WGS sequence"/>
</dbReference>
<keyword evidence="2" id="KW-1185">Reference proteome</keyword>
<protein>
    <submittedName>
        <fullName evidence="1">Uncharacterized protein</fullName>
    </submittedName>
</protein>
<organism evidence="1 2">
    <name type="scientific">Paenibacillus herberti</name>
    <dbReference type="NCBI Taxonomy" id="1619309"/>
    <lineage>
        <taxon>Bacteria</taxon>
        <taxon>Bacillati</taxon>
        <taxon>Bacillota</taxon>
        <taxon>Bacilli</taxon>
        <taxon>Bacillales</taxon>
        <taxon>Paenibacillaceae</taxon>
        <taxon>Paenibacillus</taxon>
    </lineage>
</organism>
<gene>
    <name evidence="1" type="ORF">CGZ75_11585</name>
</gene>
<proteinExistence type="predicted"/>